<evidence type="ECO:0000313" key="2">
    <source>
        <dbReference type="EMBL" id="CAA2984334.1"/>
    </source>
</evidence>
<dbReference type="Gramene" id="OE9A035039T1">
    <property type="protein sequence ID" value="OE9A035039C1"/>
    <property type="gene ID" value="OE9A035039"/>
</dbReference>
<dbReference type="EMBL" id="CACTIH010003760">
    <property type="protein sequence ID" value="CAA2984334.1"/>
    <property type="molecule type" value="Genomic_DNA"/>
</dbReference>
<accession>A0A8S0RYJ9</accession>
<sequence>QLDKHMKMVCPQVSEVQLDHLRDEYFSCWLREYEKYELSMELEHGLELLSQPDINIELWCEATQGPSKGGHLYGLGTSLSASSTSSRSKFIPSMEYDDGDVSLKQQLHNACEKIDELTKERDDIHREIEEVRWERIEFEKQMEEKRHEG</sequence>
<keyword evidence="1" id="KW-0175">Coiled coil</keyword>
<comment type="caution">
    <text evidence="2">The sequence shown here is derived from an EMBL/GenBank/DDBJ whole genome shotgun (WGS) entry which is preliminary data.</text>
</comment>
<dbReference type="AlphaFoldDB" id="A0A8S0RYJ9"/>
<name>A0A8S0RYJ9_OLEEU</name>
<evidence type="ECO:0000313" key="3">
    <source>
        <dbReference type="Proteomes" id="UP000594638"/>
    </source>
</evidence>
<proteinExistence type="predicted"/>
<dbReference type="Proteomes" id="UP000594638">
    <property type="component" value="Unassembled WGS sequence"/>
</dbReference>
<evidence type="ECO:0000256" key="1">
    <source>
        <dbReference type="SAM" id="Coils"/>
    </source>
</evidence>
<reference evidence="2 3" key="1">
    <citation type="submission" date="2019-12" db="EMBL/GenBank/DDBJ databases">
        <authorList>
            <person name="Alioto T."/>
            <person name="Alioto T."/>
            <person name="Gomez Garrido J."/>
        </authorList>
    </citation>
    <scope>NUCLEOTIDE SEQUENCE [LARGE SCALE GENOMIC DNA]</scope>
</reference>
<organism evidence="2 3">
    <name type="scientific">Olea europaea subsp. europaea</name>
    <dbReference type="NCBI Taxonomy" id="158383"/>
    <lineage>
        <taxon>Eukaryota</taxon>
        <taxon>Viridiplantae</taxon>
        <taxon>Streptophyta</taxon>
        <taxon>Embryophyta</taxon>
        <taxon>Tracheophyta</taxon>
        <taxon>Spermatophyta</taxon>
        <taxon>Magnoliopsida</taxon>
        <taxon>eudicotyledons</taxon>
        <taxon>Gunneridae</taxon>
        <taxon>Pentapetalae</taxon>
        <taxon>asterids</taxon>
        <taxon>lamiids</taxon>
        <taxon>Lamiales</taxon>
        <taxon>Oleaceae</taxon>
        <taxon>Oleeae</taxon>
        <taxon>Olea</taxon>
    </lineage>
</organism>
<keyword evidence="3" id="KW-1185">Reference proteome</keyword>
<feature type="non-terminal residue" evidence="2">
    <location>
        <position position="149"/>
    </location>
</feature>
<gene>
    <name evidence="2" type="ORF">OLEA9_A035039</name>
</gene>
<protein>
    <submittedName>
        <fullName evidence="2">Uncharacterized protein</fullName>
    </submittedName>
</protein>
<feature type="coiled-coil region" evidence="1">
    <location>
        <begin position="100"/>
        <end position="148"/>
    </location>
</feature>